<gene>
    <name evidence="15" type="primary">dnaJ</name>
    <name evidence="15" type="ORF">HON47_03890</name>
</gene>
<dbReference type="GO" id="GO:0009408">
    <property type="term" value="P:response to heat"/>
    <property type="evidence" value="ECO:0007669"/>
    <property type="project" value="InterPro"/>
</dbReference>
<dbReference type="InterPro" id="IPR001305">
    <property type="entry name" value="HSP_DnaJ_Cys-rich_dom"/>
</dbReference>
<dbReference type="FunFam" id="2.10.230.10:FF:000002">
    <property type="entry name" value="Molecular chaperone DnaJ"/>
    <property type="match status" value="1"/>
</dbReference>
<dbReference type="SUPFAM" id="SSF49493">
    <property type="entry name" value="HSP40/DnaJ peptide-binding domain"/>
    <property type="match status" value="2"/>
</dbReference>
<dbReference type="Pfam" id="PF01556">
    <property type="entry name" value="DnaJ_C"/>
    <property type="match status" value="1"/>
</dbReference>
<dbReference type="InterPro" id="IPR012724">
    <property type="entry name" value="DnaJ"/>
</dbReference>
<keyword evidence="9 12" id="KW-0862">Zinc</keyword>
<evidence type="ECO:0000256" key="11">
    <source>
        <dbReference type="ARBA" id="ARBA00023186"/>
    </source>
</evidence>
<dbReference type="Gene3D" id="2.60.260.20">
    <property type="entry name" value="Urease metallochaperone UreE, N-terminal domain"/>
    <property type="match status" value="2"/>
</dbReference>
<evidence type="ECO:0000256" key="10">
    <source>
        <dbReference type="ARBA" id="ARBA00023016"/>
    </source>
</evidence>
<dbReference type="SMART" id="SM00271">
    <property type="entry name" value="DnaJ"/>
    <property type="match status" value="1"/>
</dbReference>
<dbReference type="InterPro" id="IPR002939">
    <property type="entry name" value="DnaJ_C"/>
</dbReference>
<keyword evidence="7" id="KW-0677">Repeat</keyword>
<evidence type="ECO:0000256" key="3">
    <source>
        <dbReference type="ARBA" id="ARBA00011738"/>
    </source>
</evidence>
<dbReference type="Pfam" id="PF00226">
    <property type="entry name" value="DnaJ"/>
    <property type="match status" value="1"/>
</dbReference>
<dbReference type="FunFam" id="2.60.260.20:FF:000004">
    <property type="entry name" value="Molecular chaperone DnaJ"/>
    <property type="match status" value="1"/>
</dbReference>
<feature type="domain" description="J" evidence="13">
    <location>
        <begin position="3"/>
        <end position="67"/>
    </location>
</feature>
<name>A0A8T5GFF1_9ARCH</name>
<dbReference type="GO" id="GO:0042026">
    <property type="term" value="P:protein refolding"/>
    <property type="evidence" value="ECO:0007669"/>
    <property type="project" value="TreeGrafter"/>
</dbReference>
<evidence type="ECO:0000256" key="9">
    <source>
        <dbReference type="ARBA" id="ARBA00022833"/>
    </source>
</evidence>
<keyword evidence="10" id="KW-0346">Stress response</keyword>
<dbReference type="Pfam" id="PF00684">
    <property type="entry name" value="DnaJ_CXXCXGXG"/>
    <property type="match status" value="1"/>
</dbReference>
<dbReference type="Proteomes" id="UP000722459">
    <property type="component" value="Unassembled WGS sequence"/>
</dbReference>
<evidence type="ECO:0000313" key="15">
    <source>
        <dbReference type="EMBL" id="MBT4870689.1"/>
    </source>
</evidence>
<dbReference type="PANTHER" id="PTHR43096">
    <property type="entry name" value="DNAJ HOMOLOG 1, MITOCHONDRIAL-RELATED"/>
    <property type="match status" value="1"/>
</dbReference>
<organism evidence="15 16">
    <name type="scientific">Candidatus Iainarchaeum sp</name>
    <dbReference type="NCBI Taxonomy" id="3101447"/>
    <lineage>
        <taxon>Archaea</taxon>
        <taxon>Candidatus Iainarchaeota</taxon>
        <taxon>Candidatus Iainarchaeia</taxon>
        <taxon>Candidatus Iainarchaeales</taxon>
        <taxon>Candidatus Iainarchaeaceae</taxon>
        <taxon>Candidatus Iainarchaeum</taxon>
    </lineage>
</organism>
<dbReference type="Gene3D" id="2.10.230.10">
    <property type="entry name" value="Heat shock protein DnaJ, cysteine-rich domain"/>
    <property type="match status" value="1"/>
</dbReference>
<dbReference type="CDD" id="cd10747">
    <property type="entry name" value="DnaJ_C"/>
    <property type="match status" value="1"/>
</dbReference>
<dbReference type="SUPFAM" id="SSF57938">
    <property type="entry name" value="DnaJ/Hsp40 cysteine-rich domain"/>
    <property type="match status" value="1"/>
</dbReference>
<evidence type="ECO:0000256" key="8">
    <source>
        <dbReference type="ARBA" id="ARBA00022771"/>
    </source>
</evidence>
<proteinExistence type="inferred from homology"/>
<dbReference type="PRINTS" id="PR00625">
    <property type="entry name" value="JDOMAIN"/>
</dbReference>
<evidence type="ECO:0000256" key="4">
    <source>
        <dbReference type="ARBA" id="ARBA00022490"/>
    </source>
</evidence>
<keyword evidence="5" id="KW-0235">DNA replication</keyword>
<dbReference type="GO" id="GO:0031072">
    <property type="term" value="F:heat shock protein binding"/>
    <property type="evidence" value="ECO:0007669"/>
    <property type="project" value="InterPro"/>
</dbReference>
<dbReference type="InterPro" id="IPR001623">
    <property type="entry name" value="DnaJ_domain"/>
</dbReference>
<dbReference type="InterPro" id="IPR036410">
    <property type="entry name" value="HSP_DnaJ_Cys-rich_dom_sf"/>
</dbReference>
<dbReference type="PANTHER" id="PTHR43096:SF10">
    <property type="entry name" value="CHAPERONE PROTEIN DNAJ A6, CHLOROPLASTIC"/>
    <property type="match status" value="1"/>
</dbReference>
<dbReference type="PROSITE" id="PS50076">
    <property type="entry name" value="DNAJ_2"/>
    <property type="match status" value="1"/>
</dbReference>
<protein>
    <submittedName>
        <fullName evidence="15">Molecular chaperone DnaJ</fullName>
    </submittedName>
</protein>
<comment type="subunit">
    <text evidence="3">Homodimer.</text>
</comment>
<dbReference type="NCBIfam" id="NF008035">
    <property type="entry name" value="PRK10767.1"/>
    <property type="match status" value="1"/>
</dbReference>
<comment type="subcellular location">
    <subcellularLocation>
        <location evidence="2">Cytoplasm</location>
    </subcellularLocation>
</comment>
<dbReference type="PROSITE" id="PS00636">
    <property type="entry name" value="DNAJ_1"/>
    <property type="match status" value="1"/>
</dbReference>
<dbReference type="InterPro" id="IPR008971">
    <property type="entry name" value="HSP40/DnaJ_pept-bd"/>
</dbReference>
<dbReference type="GO" id="GO:0006260">
    <property type="term" value="P:DNA replication"/>
    <property type="evidence" value="ECO:0007669"/>
    <property type="project" value="UniProtKB-KW"/>
</dbReference>
<keyword evidence="6 12" id="KW-0479">Metal-binding</keyword>
<dbReference type="AlphaFoldDB" id="A0A8T5GFF1"/>
<dbReference type="EMBL" id="JABJNZ010000052">
    <property type="protein sequence ID" value="MBT4870689.1"/>
    <property type="molecule type" value="Genomic_DNA"/>
</dbReference>
<evidence type="ECO:0000256" key="5">
    <source>
        <dbReference type="ARBA" id="ARBA00022705"/>
    </source>
</evidence>
<dbReference type="GO" id="GO:0051082">
    <property type="term" value="F:unfolded protein binding"/>
    <property type="evidence" value="ECO:0007669"/>
    <property type="project" value="InterPro"/>
</dbReference>
<keyword evidence="11" id="KW-0143">Chaperone</keyword>
<reference evidence="15" key="1">
    <citation type="journal article" date="2021" name="ISME J.">
        <title>Mercury methylation by metabolically versatile and cosmopolitan marine bacteria.</title>
        <authorList>
            <person name="Lin H."/>
            <person name="Ascher D.B."/>
            <person name="Myung Y."/>
            <person name="Lamborg C.H."/>
            <person name="Hallam S.J."/>
            <person name="Gionfriddo C.M."/>
            <person name="Holt K.E."/>
            <person name="Moreau J.W."/>
        </authorList>
    </citation>
    <scope>NUCLEOTIDE SEQUENCE</scope>
    <source>
        <strain evidence="15">SI075_bin30</strain>
    </source>
</reference>
<evidence type="ECO:0000256" key="7">
    <source>
        <dbReference type="ARBA" id="ARBA00022737"/>
    </source>
</evidence>
<accession>A0A8T5GFF1</accession>
<sequence>MTDYYATLGLAKGAGVDEIKKAYKKLAKKYHPDVSKHDDAEKKFKEVLEAYQVLSDPEKKQNYDNYGDSYKNFQGYSQGFGHGQRMDFDFEDIFNQFSGMNFDLGDIFGRRSQRGTQDHGSNVKINLTLSFVDAAFGTTKEISLNRIQRCKKCHGSGAEGKLKTCPTCQGRGAEVRQQRTPFGVFQTQSTCRQCSGKGKVAEKECGECRGNGLITKKEKIKVKIPPGINTSNHLRMQGKGHEGKDGAGDLFVVIYVEQHEVFKRNEADIYAEIPISFTESALGTTVEVPTLLGKENLKIPSGTQTGTIFKVRGKGIQKLNSKSFGDEYIKVIVETPKKMSKKEKELLQKLSKEEKVAKERNSFFKKIFKKF</sequence>
<dbReference type="InterPro" id="IPR018253">
    <property type="entry name" value="DnaJ_domain_CS"/>
</dbReference>
<dbReference type="HAMAP" id="MF_01152">
    <property type="entry name" value="DnaJ"/>
    <property type="match status" value="1"/>
</dbReference>
<dbReference type="GO" id="GO:0005737">
    <property type="term" value="C:cytoplasm"/>
    <property type="evidence" value="ECO:0007669"/>
    <property type="project" value="UniProtKB-SubCell"/>
</dbReference>
<evidence type="ECO:0000256" key="2">
    <source>
        <dbReference type="ARBA" id="ARBA00004496"/>
    </source>
</evidence>
<dbReference type="CDD" id="cd06257">
    <property type="entry name" value="DnaJ"/>
    <property type="match status" value="1"/>
</dbReference>
<evidence type="ECO:0000259" key="13">
    <source>
        <dbReference type="PROSITE" id="PS50076"/>
    </source>
</evidence>
<evidence type="ECO:0000256" key="1">
    <source>
        <dbReference type="ARBA" id="ARBA00001947"/>
    </source>
</evidence>
<dbReference type="GO" id="GO:0005524">
    <property type="term" value="F:ATP binding"/>
    <property type="evidence" value="ECO:0007669"/>
    <property type="project" value="InterPro"/>
</dbReference>
<dbReference type="CDD" id="cd10719">
    <property type="entry name" value="DnaJ_zf"/>
    <property type="match status" value="1"/>
</dbReference>
<comment type="cofactor">
    <cofactor evidence="1">
        <name>Zn(2+)</name>
        <dbReference type="ChEBI" id="CHEBI:29105"/>
    </cofactor>
</comment>
<evidence type="ECO:0000256" key="12">
    <source>
        <dbReference type="PROSITE-ProRule" id="PRU00546"/>
    </source>
</evidence>
<dbReference type="GO" id="GO:0008270">
    <property type="term" value="F:zinc ion binding"/>
    <property type="evidence" value="ECO:0007669"/>
    <property type="project" value="UniProtKB-KW"/>
</dbReference>
<dbReference type="Gene3D" id="1.10.287.110">
    <property type="entry name" value="DnaJ domain"/>
    <property type="match status" value="1"/>
</dbReference>
<dbReference type="SUPFAM" id="SSF46565">
    <property type="entry name" value="Chaperone J-domain"/>
    <property type="match status" value="1"/>
</dbReference>
<evidence type="ECO:0000256" key="6">
    <source>
        <dbReference type="ARBA" id="ARBA00022723"/>
    </source>
</evidence>
<dbReference type="InterPro" id="IPR036869">
    <property type="entry name" value="J_dom_sf"/>
</dbReference>
<feature type="domain" description="CR-type" evidence="14">
    <location>
        <begin position="137"/>
        <end position="217"/>
    </location>
</feature>
<comment type="caution">
    <text evidence="15">The sequence shown here is derived from an EMBL/GenBank/DDBJ whole genome shotgun (WGS) entry which is preliminary data.</text>
</comment>
<keyword evidence="8 12" id="KW-0863">Zinc-finger</keyword>
<evidence type="ECO:0000259" key="14">
    <source>
        <dbReference type="PROSITE" id="PS51188"/>
    </source>
</evidence>
<evidence type="ECO:0000313" key="16">
    <source>
        <dbReference type="Proteomes" id="UP000722459"/>
    </source>
</evidence>
<dbReference type="PROSITE" id="PS51188">
    <property type="entry name" value="ZF_CR"/>
    <property type="match status" value="1"/>
</dbReference>
<feature type="zinc finger region" description="CR-type" evidence="12">
    <location>
        <begin position="137"/>
        <end position="217"/>
    </location>
</feature>
<keyword evidence="4" id="KW-0963">Cytoplasm</keyword>
<dbReference type="NCBIfam" id="TIGR02349">
    <property type="entry name" value="DnaJ_bact"/>
    <property type="match status" value="1"/>
</dbReference>